<dbReference type="EMBL" id="AJVK01001868">
    <property type="status" value="NOT_ANNOTATED_CDS"/>
    <property type="molecule type" value="Genomic_DNA"/>
</dbReference>
<dbReference type="Gene3D" id="2.130.10.10">
    <property type="entry name" value="YVTN repeat-like/Quinoprotein amine dehydrogenase"/>
    <property type="match status" value="4"/>
</dbReference>
<dbReference type="Pfam" id="PF24782">
    <property type="entry name" value="WD40_MABP1-WDR62_2nd"/>
    <property type="match status" value="1"/>
</dbReference>
<dbReference type="GO" id="GO:0007099">
    <property type="term" value="P:centriole replication"/>
    <property type="evidence" value="ECO:0007669"/>
    <property type="project" value="TreeGrafter"/>
</dbReference>
<dbReference type="PROSITE" id="PS50082">
    <property type="entry name" value="WD_REPEATS_2"/>
    <property type="match status" value="2"/>
</dbReference>
<dbReference type="EMBL" id="AJVK01001867">
    <property type="status" value="NOT_ANNOTATED_CDS"/>
    <property type="molecule type" value="Genomic_DNA"/>
</dbReference>
<dbReference type="EMBL" id="AJVK01001866">
    <property type="status" value="NOT_ANNOTATED_CDS"/>
    <property type="molecule type" value="Genomic_DNA"/>
</dbReference>
<reference evidence="3" key="1">
    <citation type="submission" date="2022-08" db="UniProtKB">
        <authorList>
            <consortium name="EnsemblMetazoa"/>
        </authorList>
    </citation>
    <scope>IDENTIFICATION</scope>
    <source>
        <strain evidence="3">Israel</strain>
    </source>
</reference>
<evidence type="ECO:0000259" key="2">
    <source>
        <dbReference type="Pfam" id="PF24782"/>
    </source>
</evidence>
<keyword evidence="4" id="KW-1185">Reference proteome</keyword>
<dbReference type="VEuPathDB" id="VectorBase:PPAPM1_009525"/>
<dbReference type="InterPro" id="IPR052779">
    <property type="entry name" value="WDR62"/>
</dbReference>
<dbReference type="SMART" id="SM00320">
    <property type="entry name" value="WD40"/>
    <property type="match status" value="11"/>
</dbReference>
<dbReference type="AlphaFoldDB" id="A0A1B0GQT8"/>
<sequence length="983" mass="108927">MYICTVVLLNAKKLSQTYLLNTSRKAITAVAFSQCGRYVATGECGINPAIKVWELDPLNGNLENGAVGGNVVAEFLGHKYAVSCVAFSPTGKYLVSVGSQHDMIVNVFDWKQNSKIASNKVSAKVVAVAFSEDGSYFVTVGNRHVKFWYLEGNRKYKEPIPLMGRSAILGDLRNNDFCAVACGKGEMFESTYAITRNGQLVEFNSRRLLDKWVACRTSSANCLAVGTKYILVGCAEAIVRCFNAETLEYVTTLPRTHYLGVDVAQGVQLTHMMSAPANAKYPDTIALVFDEMRSKATCVYNDHSLYVWDLRDVRRVGKSHSFLYHSACIWGVETVPFTYVRNNLAHNLPLDCFLTCSSDDTIRVWDLDGCDSNDVYRKNIYSKDLLKVAYIDDELNFIKDMDNPILNNEKGSTYDGRNGVRCIKISTERNHLATGDRSGNIRIYNITNLKLLTTIEAHDSEVLCLEYTNEKIDRKLLGSASRDRLIHIFDVEQGYKILQTLDDHSSSITSIKFIGCDMNFQMISCGADKAIIFRTFQGNQFQRGNHCNGKNTLYDMEVDSNCKHILTACQDRNIRVYGSKTSKHTKTFKGSHSDEGSLIKLTLDLSGIYIATSCTDKTLSVYDYYSNECMARMYGHSELVTGLKFTNDCRHLISASGDGCIFIWEVPHDMVLTMQARLSQQALRSGQQIPIPRPVSQNVEIVLDQQQNNEKIDPAFMPFTEDVVISGGYKLSDVGQLPMWAKRKGAEEPNPSANILGTSPSQGSVAPKPRGRWAQRSQYEPEMDLRNIVDSPPNSSTNNNNNPTSDYNSSSSKEVYMNTYLSEDSSIDSGLENRREVAFQLKVTEKNLNSLNSESNTEHDGDVEDISDGERTSSDHGVLFYPTGAPGTPSDFKVNETNVEELRKSMRRKTEKQRLQLSQSPSAPSTGTGTGTSDDEDEASTPSGDNADRSLASTLGGSIESIPQATSFLNAALDGPSNGSERG</sequence>
<feature type="region of interest" description="Disordered" evidence="1">
    <location>
        <begin position="744"/>
        <end position="812"/>
    </location>
</feature>
<protein>
    <recommendedName>
        <fullName evidence="2">MABP1/WDR62 second WD40 domain-containing protein</fullName>
    </recommendedName>
</protein>
<feature type="domain" description="MABP1/WDR62 second WD40" evidence="2">
    <location>
        <begin position="329"/>
        <end position="665"/>
    </location>
</feature>
<evidence type="ECO:0000313" key="3">
    <source>
        <dbReference type="EnsemblMetazoa" id="PPAI010879-PA"/>
    </source>
</evidence>
<dbReference type="InterPro" id="IPR001680">
    <property type="entry name" value="WD40_rpt"/>
</dbReference>
<dbReference type="Proteomes" id="UP000092462">
    <property type="component" value="Unassembled WGS sequence"/>
</dbReference>
<dbReference type="SUPFAM" id="SSF50978">
    <property type="entry name" value="WD40 repeat-like"/>
    <property type="match status" value="2"/>
</dbReference>
<dbReference type="Pfam" id="PF00400">
    <property type="entry name" value="WD40"/>
    <property type="match status" value="3"/>
</dbReference>
<dbReference type="InterPro" id="IPR015943">
    <property type="entry name" value="WD40/YVTN_repeat-like_dom_sf"/>
</dbReference>
<feature type="compositionally biased region" description="Low complexity" evidence="1">
    <location>
        <begin position="790"/>
        <end position="812"/>
    </location>
</feature>
<dbReference type="GO" id="GO:0072686">
    <property type="term" value="C:mitotic spindle"/>
    <property type="evidence" value="ECO:0007669"/>
    <property type="project" value="TreeGrafter"/>
</dbReference>
<dbReference type="PANTHER" id="PTHR45589">
    <property type="entry name" value="WD REPEAT DOMAIN 62, ISOFORM G"/>
    <property type="match status" value="1"/>
</dbReference>
<proteinExistence type="predicted"/>
<dbReference type="InterPro" id="IPR036322">
    <property type="entry name" value="WD40_repeat_dom_sf"/>
</dbReference>
<name>A0A1B0GQT8_PHLPP</name>
<evidence type="ECO:0000256" key="1">
    <source>
        <dbReference type="SAM" id="MobiDB-lite"/>
    </source>
</evidence>
<accession>A0A1B0GQT8</accession>
<dbReference type="PANTHER" id="PTHR45589:SF1">
    <property type="entry name" value="WD REPEAT DOMAIN 62, ISOFORM G"/>
    <property type="match status" value="1"/>
</dbReference>
<feature type="compositionally biased region" description="Polar residues" evidence="1">
    <location>
        <begin position="751"/>
        <end position="764"/>
    </location>
</feature>
<organism evidence="3 4">
    <name type="scientific">Phlebotomus papatasi</name>
    <name type="common">Sandfly</name>
    <dbReference type="NCBI Taxonomy" id="29031"/>
    <lineage>
        <taxon>Eukaryota</taxon>
        <taxon>Metazoa</taxon>
        <taxon>Ecdysozoa</taxon>
        <taxon>Arthropoda</taxon>
        <taxon>Hexapoda</taxon>
        <taxon>Insecta</taxon>
        <taxon>Pterygota</taxon>
        <taxon>Neoptera</taxon>
        <taxon>Endopterygota</taxon>
        <taxon>Diptera</taxon>
        <taxon>Nematocera</taxon>
        <taxon>Psychodoidea</taxon>
        <taxon>Psychodidae</taxon>
        <taxon>Phlebotomus</taxon>
        <taxon>Phlebotomus</taxon>
    </lineage>
</organism>
<dbReference type="EMBL" id="AJVK01001864">
    <property type="status" value="NOT_ANNOTATED_CDS"/>
    <property type="molecule type" value="Genomic_DNA"/>
</dbReference>
<dbReference type="PROSITE" id="PS50294">
    <property type="entry name" value="WD_REPEATS_REGION"/>
    <property type="match status" value="1"/>
</dbReference>
<dbReference type="InterPro" id="IPR019775">
    <property type="entry name" value="WD40_repeat_CS"/>
</dbReference>
<feature type="region of interest" description="Disordered" evidence="1">
    <location>
        <begin position="850"/>
        <end position="959"/>
    </location>
</feature>
<dbReference type="EnsemblMetazoa" id="PPAI010879-RA">
    <property type="protein sequence ID" value="PPAI010879-PA"/>
    <property type="gene ID" value="PPAI010879"/>
</dbReference>
<evidence type="ECO:0000313" key="4">
    <source>
        <dbReference type="Proteomes" id="UP000092462"/>
    </source>
</evidence>
<dbReference type="EMBL" id="AJVK01001865">
    <property type="status" value="NOT_ANNOTATED_CDS"/>
    <property type="molecule type" value="Genomic_DNA"/>
</dbReference>
<dbReference type="InterPro" id="IPR056162">
    <property type="entry name" value="WD40_MABP1-WDR62_2nd"/>
</dbReference>
<dbReference type="VEuPathDB" id="VectorBase:PPAI010879"/>
<dbReference type="PROSITE" id="PS00678">
    <property type="entry name" value="WD_REPEATS_1"/>
    <property type="match status" value="1"/>
</dbReference>